<keyword evidence="2" id="KW-0472">Membrane</keyword>
<evidence type="ECO:0000259" key="3">
    <source>
        <dbReference type="PROSITE" id="PS50190"/>
    </source>
</evidence>
<dbReference type="EMBL" id="KV453841">
    <property type="protein sequence ID" value="ODV92837.1"/>
    <property type="molecule type" value="Genomic_DNA"/>
</dbReference>
<feature type="region of interest" description="Disordered" evidence="1">
    <location>
        <begin position="1153"/>
        <end position="1176"/>
    </location>
</feature>
<evidence type="ECO:0000313" key="4">
    <source>
        <dbReference type="EMBL" id="ODV92837.1"/>
    </source>
</evidence>
<dbReference type="GO" id="GO:0016192">
    <property type="term" value="P:vesicle-mediated transport"/>
    <property type="evidence" value="ECO:0007669"/>
    <property type="project" value="UniProtKB-ARBA"/>
</dbReference>
<evidence type="ECO:0000256" key="2">
    <source>
        <dbReference type="SAM" id="Phobius"/>
    </source>
</evidence>
<dbReference type="GO" id="GO:0005794">
    <property type="term" value="C:Golgi apparatus"/>
    <property type="evidence" value="ECO:0007669"/>
    <property type="project" value="UniProtKB-ARBA"/>
</dbReference>
<dbReference type="InterPro" id="IPR035999">
    <property type="entry name" value="Sec7_dom_sf"/>
</dbReference>
<protein>
    <recommendedName>
        <fullName evidence="3">SEC7 domain-containing protein</fullName>
    </recommendedName>
</protein>
<dbReference type="Gene3D" id="1.10.1000.11">
    <property type="entry name" value="Arf Nucleotide-binding Site Opener,domain 2"/>
    <property type="match status" value="1"/>
</dbReference>
<sequence length="1406" mass="155684">MRKNARWAQCGAGAVLSFNVDESDRAVLPRKSGIRDQASTPTTALMTNFAVLKNKIIQTQDLSAIGSLDILFPFLCIIISPAASGPITALALRSVTDFLLYDIIPKDYPNYAIALQEISSTATQCRFEASDVAQDEVVLLKVLNLIDALVNSSACQYLSDKNILDLLDTAISLSYQARLSEVLRRSAEQVIALIGRYLFTLLQDIDPADNKKDNIMLHEPKSTANSDESYANVTHELASEVTDDTLTSLDTASKTLEPPHRLPSVVQFLIIMTDIVDTRNPQHTDQARAMSLRVLNSSLASGGEYVAKHSSIAEIAANSLAKNLFQLTKSNSPVLLPATLKLFGTLIEVIPAYLKLQTEALLEYLISCVQIDAAIPYSREIDLSAFAEVGLTVSVSASTKPKDNSSRVGTPAPRAETNIRPPDAKETIIEFIAYYLQNPVTAPQLMINYDSDPSRKDLFSRLLSVLCRNTLPDAAEWSTPNVPPICLDSLLSQIVYFLKRLPSLGDTSSSELYADVENRYNEKRHLLYFASQFDVKPSVAINFGVEKGLLPEDYTDSHLVSLLKSTPGLNKKKLGEFIAKPGNESILDAFVADFDFSGLRIDEALRWFLSSFRLPGEAQQIDRIVDSFAKHYYDSSQGDGKIANPDAAGVLSFAVVILNTDQHNPQIKNKMTKEQFKSNLRGMNNGENFEPEFLEEIYHTIKSDEIIMPEERSSDAGFEFIWNELVSASKSESIIPFISLSSKDATFDKFTFSKFSKPVITAMVYVFASATEKSVFERIMAGFDMLCELSQAYNSPEICDFIITAVSKLSALGGDERFDPQHNVTIIAQDGSKLTVSDASITLGRNPRMQTSLYIIFHILQHHSGALNKSWYRIIRILSVLYANSFLPCDAPTTVQEIYGLSPMMKPSTQFVIDRRSSKEGGLFSALSSYLSSAVADEPEPTEEEVESTLVSLDCISSCNISEVFAILCDLKEPKRVSSLIDGILKEALRIWKMCTTSRSDKPSEHGPDSSSAISTANVEAPLMKAKTEFIERIYVPVLSFLIDLIVNVVWRFTGELPEETYHKLMKSFLLFSSDSSDLGKSLFSRCVVGMIVFLRLMKETQRMELEQEMTAVLVSVIPGTTNRSYEESMKAILSLFSTTDFSPEIPLSMERRPIIDRSSSPSSSKDSESNGSDNSSIRVCVQATELLGVLAQKASLLEGNSGNGPLSLRYLWNTYLMHVSKILVKHSASPCREIRLAALNCLRLLLISPAPVSDVQIVDDVEWSIVFSDLLFPMVQNLIDPAAVKLDRSEIGESRTTAASLLSRTFLQYVTTRKPDAEAASIWLKMLELMAQLISDNQQDLLEESIKETLKNTCFVLINAGYLSINEGESVDGSSALWKQTWTKLEAFMPALRQELQNSGNESNE</sequence>
<keyword evidence="5" id="KW-1185">Reference proteome</keyword>
<keyword evidence="2" id="KW-0812">Transmembrane</keyword>
<dbReference type="FunFam" id="1.10.1000.11:FF:000002">
    <property type="entry name" value="Cytohesin 1"/>
    <property type="match status" value="1"/>
</dbReference>
<dbReference type="Pfam" id="PF01369">
    <property type="entry name" value="Sec7"/>
    <property type="match status" value="1"/>
</dbReference>
<dbReference type="InterPro" id="IPR032691">
    <property type="entry name" value="Mon2/Sec7/BIG1-like_HUS"/>
</dbReference>
<dbReference type="SMART" id="SM00222">
    <property type="entry name" value="Sec7"/>
    <property type="match status" value="1"/>
</dbReference>
<feature type="region of interest" description="Disordered" evidence="1">
    <location>
        <begin position="397"/>
        <end position="419"/>
    </location>
</feature>
<dbReference type="InterPro" id="IPR016024">
    <property type="entry name" value="ARM-type_fold"/>
</dbReference>
<dbReference type="InterPro" id="IPR000904">
    <property type="entry name" value="Sec7_dom"/>
</dbReference>
<dbReference type="Pfam" id="PF23325">
    <property type="entry name" value="TPR_28"/>
    <property type="match status" value="1"/>
</dbReference>
<dbReference type="InterPro" id="IPR056604">
    <property type="entry name" value="GBF1-like_TPR"/>
</dbReference>
<feature type="domain" description="SEC7" evidence="3">
    <location>
        <begin position="515"/>
        <end position="704"/>
    </location>
</feature>
<dbReference type="PANTHER" id="PTHR10663">
    <property type="entry name" value="GUANYL-NUCLEOTIDE EXCHANGE FACTOR"/>
    <property type="match status" value="1"/>
</dbReference>
<dbReference type="GO" id="GO:0032012">
    <property type="term" value="P:regulation of ARF protein signal transduction"/>
    <property type="evidence" value="ECO:0007669"/>
    <property type="project" value="InterPro"/>
</dbReference>
<evidence type="ECO:0000256" key="1">
    <source>
        <dbReference type="SAM" id="MobiDB-lite"/>
    </source>
</evidence>
<organism evidence="4 5">
    <name type="scientific">Tortispora caseinolytica NRRL Y-17796</name>
    <dbReference type="NCBI Taxonomy" id="767744"/>
    <lineage>
        <taxon>Eukaryota</taxon>
        <taxon>Fungi</taxon>
        <taxon>Dikarya</taxon>
        <taxon>Ascomycota</taxon>
        <taxon>Saccharomycotina</taxon>
        <taxon>Trigonopsidomycetes</taxon>
        <taxon>Trigonopsidales</taxon>
        <taxon>Trigonopsidaceae</taxon>
        <taxon>Tortispora</taxon>
    </lineage>
</organism>
<gene>
    <name evidence="4" type="ORF">CANCADRAFT_147690</name>
</gene>
<accession>A0A1E4TM80</accession>
<dbReference type="CDD" id="cd00171">
    <property type="entry name" value="Sec7"/>
    <property type="match status" value="1"/>
</dbReference>
<feature type="transmembrane region" description="Helical" evidence="2">
    <location>
        <begin position="70"/>
        <end position="92"/>
    </location>
</feature>
<dbReference type="Pfam" id="PF12783">
    <property type="entry name" value="Sec7-like_HUS"/>
    <property type="match status" value="1"/>
</dbReference>
<dbReference type="SUPFAM" id="SSF48371">
    <property type="entry name" value="ARM repeat"/>
    <property type="match status" value="1"/>
</dbReference>
<proteinExistence type="predicted"/>
<name>A0A1E4TM80_9ASCO</name>
<dbReference type="Proteomes" id="UP000095023">
    <property type="component" value="Unassembled WGS sequence"/>
</dbReference>
<dbReference type="SUPFAM" id="SSF48425">
    <property type="entry name" value="Sec7 domain"/>
    <property type="match status" value="1"/>
</dbReference>
<keyword evidence="2" id="KW-1133">Transmembrane helix</keyword>
<dbReference type="Gene3D" id="1.10.220.20">
    <property type="match status" value="1"/>
</dbReference>
<evidence type="ECO:0000313" key="5">
    <source>
        <dbReference type="Proteomes" id="UP000095023"/>
    </source>
</evidence>
<dbReference type="GO" id="GO:0005085">
    <property type="term" value="F:guanyl-nucleotide exchange factor activity"/>
    <property type="evidence" value="ECO:0007669"/>
    <property type="project" value="InterPro"/>
</dbReference>
<feature type="compositionally biased region" description="Low complexity" evidence="1">
    <location>
        <begin position="1159"/>
        <end position="1176"/>
    </location>
</feature>
<dbReference type="PANTHER" id="PTHR10663:SF388">
    <property type="entry name" value="GOLGI-SPECIFIC BREFELDIN A-RESISTANCE GUANINE NUCLEOTIDE EXCHANGE FACTOR 1"/>
    <property type="match status" value="1"/>
</dbReference>
<dbReference type="PROSITE" id="PS50190">
    <property type="entry name" value="SEC7"/>
    <property type="match status" value="1"/>
</dbReference>
<dbReference type="InterPro" id="IPR023394">
    <property type="entry name" value="Sec7_C_sf"/>
</dbReference>
<dbReference type="OrthoDB" id="10258608at2759"/>
<reference evidence="5" key="1">
    <citation type="submission" date="2016-02" db="EMBL/GenBank/DDBJ databases">
        <title>Comparative genomics of biotechnologically important yeasts.</title>
        <authorList>
            <consortium name="DOE Joint Genome Institute"/>
            <person name="Riley R."/>
            <person name="Haridas S."/>
            <person name="Wolfe K.H."/>
            <person name="Lopes M.R."/>
            <person name="Hittinger C.T."/>
            <person name="Goker M."/>
            <person name="Salamov A."/>
            <person name="Wisecaver J."/>
            <person name="Long T.M."/>
            <person name="Aerts A.L."/>
            <person name="Barry K."/>
            <person name="Choi C."/>
            <person name="Clum A."/>
            <person name="Coughlan A.Y."/>
            <person name="Deshpande S."/>
            <person name="Douglass A.P."/>
            <person name="Hanson S.J."/>
            <person name="Klenk H.-P."/>
            <person name="Labutti K."/>
            <person name="Lapidus A."/>
            <person name="Lindquist E."/>
            <person name="Lipzen A."/>
            <person name="Meier-Kolthoff J.P."/>
            <person name="Ohm R.A."/>
            <person name="Otillar R.P."/>
            <person name="Pangilinan J."/>
            <person name="Peng Y."/>
            <person name="Rokas A."/>
            <person name="Rosa C.A."/>
            <person name="Scheuner C."/>
            <person name="Sibirny A.A."/>
            <person name="Slot J.C."/>
            <person name="Stielow J.B."/>
            <person name="Sun H."/>
            <person name="Kurtzman C.P."/>
            <person name="Blackwell M."/>
            <person name="Jeffries T.W."/>
            <person name="Grigoriev I.V."/>
        </authorList>
    </citation>
    <scope>NUCLEOTIDE SEQUENCE [LARGE SCALE GENOMIC DNA]</scope>
    <source>
        <strain evidence="5">NRRL Y-17796</strain>
    </source>
</reference>